<keyword evidence="3" id="KW-1185">Reference proteome</keyword>
<feature type="chain" id="PRO_5035857882" evidence="1">
    <location>
        <begin position="19"/>
        <end position="165"/>
    </location>
</feature>
<evidence type="ECO:0000313" key="2">
    <source>
        <dbReference type="EMBL" id="CAH1775731.1"/>
    </source>
</evidence>
<dbReference type="AlphaFoldDB" id="A0A8S4N4B3"/>
<proteinExistence type="predicted"/>
<comment type="caution">
    <text evidence="2">The sequence shown here is derived from an EMBL/GenBank/DDBJ whole genome shotgun (WGS) entry which is preliminary data.</text>
</comment>
<accession>A0A8S4N4B3</accession>
<keyword evidence="1" id="KW-0732">Signal</keyword>
<reference evidence="2" key="1">
    <citation type="submission" date="2022-03" db="EMBL/GenBank/DDBJ databases">
        <authorList>
            <person name="Martin C."/>
        </authorList>
    </citation>
    <scope>NUCLEOTIDE SEQUENCE</scope>
</reference>
<evidence type="ECO:0000256" key="1">
    <source>
        <dbReference type="SAM" id="SignalP"/>
    </source>
</evidence>
<feature type="signal peptide" evidence="1">
    <location>
        <begin position="1"/>
        <end position="18"/>
    </location>
</feature>
<name>A0A8S4N4B3_OWEFU</name>
<evidence type="ECO:0000313" key="3">
    <source>
        <dbReference type="Proteomes" id="UP000749559"/>
    </source>
</evidence>
<gene>
    <name evidence="2" type="ORF">OFUS_LOCUS2996</name>
</gene>
<sequence length="165" mass="18872">MEFRAYILLLSLICLASAATKEKKPVIYTGPVQPLENVNCYMCTVRMKNSMVYEGHQDCLQIDSNRTSIKAEPCLAGFCSIMRITQGDVMTVSRMCLPHCKVTDKTDLKSPNPPLHPFCTITGRVVIFQGDTCNWGCELHICHEWRILWYCLFSTPRDKVVFHTY</sequence>
<protein>
    <submittedName>
        <fullName evidence="2">Uncharacterized protein</fullName>
    </submittedName>
</protein>
<organism evidence="2 3">
    <name type="scientific">Owenia fusiformis</name>
    <name type="common">Polychaete worm</name>
    <dbReference type="NCBI Taxonomy" id="6347"/>
    <lineage>
        <taxon>Eukaryota</taxon>
        <taxon>Metazoa</taxon>
        <taxon>Spiralia</taxon>
        <taxon>Lophotrochozoa</taxon>
        <taxon>Annelida</taxon>
        <taxon>Polychaeta</taxon>
        <taxon>Sedentaria</taxon>
        <taxon>Canalipalpata</taxon>
        <taxon>Sabellida</taxon>
        <taxon>Oweniida</taxon>
        <taxon>Oweniidae</taxon>
        <taxon>Owenia</taxon>
    </lineage>
</organism>
<dbReference type="Proteomes" id="UP000749559">
    <property type="component" value="Unassembled WGS sequence"/>
</dbReference>
<dbReference type="EMBL" id="CAIIXF020000001">
    <property type="protein sequence ID" value="CAH1775731.1"/>
    <property type="molecule type" value="Genomic_DNA"/>
</dbReference>